<evidence type="ECO:0000256" key="1">
    <source>
        <dbReference type="ARBA" id="ARBA00022729"/>
    </source>
</evidence>
<accession>A0ABW0II94</accession>
<evidence type="ECO:0000313" key="5">
    <source>
        <dbReference type="EMBL" id="MFC5412280.1"/>
    </source>
</evidence>
<dbReference type="GO" id="GO:0016787">
    <property type="term" value="F:hydrolase activity"/>
    <property type="evidence" value="ECO:0007669"/>
    <property type="project" value="UniProtKB-KW"/>
</dbReference>
<dbReference type="CDD" id="cd12797">
    <property type="entry name" value="M23_peptidase"/>
    <property type="match status" value="1"/>
</dbReference>
<dbReference type="Gene3D" id="2.70.70.10">
    <property type="entry name" value="Glucose Permease (Domain IIA)"/>
    <property type="match status" value="1"/>
</dbReference>
<dbReference type="InterPro" id="IPR016047">
    <property type="entry name" value="M23ase_b-sheet_dom"/>
</dbReference>
<feature type="coiled-coil region" evidence="2">
    <location>
        <begin position="187"/>
        <end position="235"/>
    </location>
</feature>
<organism evidence="5 6">
    <name type="scientific">Larkinella bovis</name>
    <dbReference type="NCBI Taxonomy" id="683041"/>
    <lineage>
        <taxon>Bacteria</taxon>
        <taxon>Pseudomonadati</taxon>
        <taxon>Bacteroidota</taxon>
        <taxon>Cytophagia</taxon>
        <taxon>Cytophagales</taxon>
        <taxon>Spirosomataceae</taxon>
        <taxon>Larkinella</taxon>
    </lineage>
</organism>
<dbReference type="SUPFAM" id="SSF51261">
    <property type="entry name" value="Duplicated hybrid motif"/>
    <property type="match status" value="1"/>
</dbReference>
<protein>
    <submittedName>
        <fullName evidence="5">Murein hydrolase activator EnvC family protein</fullName>
    </submittedName>
</protein>
<dbReference type="PANTHER" id="PTHR21666">
    <property type="entry name" value="PEPTIDASE-RELATED"/>
    <property type="match status" value="1"/>
</dbReference>
<keyword evidence="2" id="KW-0175">Coiled coil</keyword>
<evidence type="ECO:0000313" key="6">
    <source>
        <dbReference type="Proteomes" id="UP001596106"/>
    </source>
</evidence>
<dbReference type="PANTHER" id="PTHR21666:SF289">
    <property type="entry name" value="L-ALA--D-GLU ENDOPEPTIDASE"/>
    <property type="match status" value="1"/>
</dbReference>
<comment type="caution">
    <text evidence="5">The sequence shown here is derived from an EMBL/GenBank/DDBJ whole genome shotgun (WGS) entry which is preliminary data.</text>
</comment>
<keyword evidence="6" id="KW-1185">Reference proteome</keyword>
<reference evidence="6" key="1">
    <citation type="journal article" date="2019" name="Int. J. Syst. Evol. Microbiol.">
        <title>The Global Catalogue of Microorganisms (GCM) 10K type strain sequencing project: providing services to taxonomists for standard genome sequencing and annotation.</title>
        <authorList>
            <consortium name="The Broad Institute Genomics Platform"/>
            <consortium name="The Broad Institute Genome Sequencing Center for Infectious Disease"/>
            <person name="Wu L."/>
            <person name="Ma J."/>
        </authorList>
    </citation>
    <scope>NUCLEOTIDE SEQUENCE [LARGE SCALE GENOMIC DNA]</scope>
    <source>
        <strain evidence="6">CCUG 55250</strain>
    </source>
</reference>
<keyword evidence="1" id="KW-0732">Signal</keyword>
<dbReference type="InterPro" id="IPR050570">
    <property type="entry name" value="Cell_wall_metabolism_enzyme"/>
</dbReference>
<feature type="region of interest" description="Disordered" evidence="3">
    <location>
        <begin position="270"/>
        <end position="317"/>
    </location>
</feature>
<feature type="coiled-coil region" evidence="2">
    <location>
        <begin position="42"/>
        <end position="104"/>
    </location>
</feature>
<dbReference type="EMBL" id="JBHSMA010000011">
    <property type="protein sequence ID" value="MFC5412280.1"/>
    <property type="molecule type" value="Genomic_DNA"/>
</dbReference>
<dbReference type="RefSeq" id="WP_379849636.1">
    <property type="nucleotide sequence ID" value="NZ_JBHSMA010000011.1"/>
</dbReference>
<proteinExistence type="predicted"/>
<keyword evidence="5" id="KW-0378">Hydrolase</keyword>
<sequence length="464" mass="52690">MLLLPVCWLAGETALAQQRTRQQLEKEKKQNIEKVSQIRTILKKTSSQKQATLGQLKALNQEIAAQSKQINLLTEDVKLMTSEIQELRRTSGQLQKDLEKLKKEYGEMIYAADKRRQQVNPLGFLFSAESFNQLVARYKYLQQYSEARKGQVRQMEKVRQEMLTKQQAVEVKKKQQQGTLAVQVNESKRLEGLKDEKNRVAQELSEKEQDLRTELAESRKAVNRLESAITEMIRREIRERQERERLARIAREKAERERIARERAAAAAAAKAEKANAEEAEGNKAETADAKTAEPKTTETAPEAAERAARKPDERRNTLLNDEEAALASSFAASRNRLPWPVARGFISDHYGVKPHPVLKGVMQDNPGIDIQTSPGEVVRAVYDGVVQYTTYVTGMHNIVAVQHGDYYTVYAKLKSVSVQVGQRLKAREPIGIVATDKDGVAEVQFQVWKSTNRLNPESWLLDR</sequence>
<dbReference type="Proteomes" id="UP001596106">
    <property type="component" value="Unassembled WGS sequence"/>
</dbReference>
<gene>
    <name evidence="5" type="ORF">ACFPMF_23345</name>
</gene>
<feature type="compositionally biased region" description="Basic and acidic residues" evidence="3">
    <location>
        <begin position="304"/>
        <end position="317"/>
    </location>
</feature>
<feature type="domain" description="M23ase beta-sheet core" evidence="4">
    <location>
        <begin position="366"/>
        <end position="457"/>
    </location>
</feature>
<dbReference type="Gene3D" id="6.10.250.3150">
    <property type="match status" value="1"/>
</dbReference>
<dbReference type="InterPro" id="IPR011055">
    <property type="entry name" value="Dup_hybrid_motif"/>
</dbReference>
<dbReference type="Pfam" id="PF01551">
    <property type="entry name" value="Peptidase_M23"/>
    <property type="match status" value="1"/>
</dbReference>
<evidence type="ECO:0000259" key="4">
    <source>
        <dbReference type="Pfam" id="PF01551"/>
    </source>
</evidence>
<evidence type="ECO:0000256" key="2">
    <source>
        <dbReference type="SAM" id="Coils"/>
    </source>
</evidence>
<feature type="compositionally biased region" description="Basic and acidic residues" evidence="3">
    <location>
        <begin position="271"/>
        <end position="297"/>
    </location>
</feature>
<evidence type="ECO:0000256" key="3">
    <source>
        <dbReference type="SAM" id="MobiDB-lite"/>
    </source>
</evidence>
<name>A0ABW0II94_9BACT</name>